<protein>
    <submittedName>
        <fullName evidence="1">Uncharacterized protein</fullName>
    </submittedName>
</protein>
<evidence type="ECO:0000313" key="1">
    <source>
        <dbReference type="EMBL" id="PPQ30798.1"/>
    </source>
</evidence>
<name>A0A2S6N861_9HYPH</name>
<dbReference type="GO" id="GO:0003677">
    <property type="term" value="F:DNA binding"/>
    <property type="evidence" value="ECO:0007669"/>
    <property type="project" value="InterPro"/>
</dbReference>
<sequence length="330" mass="35740">MQKAIRRGDAVTARRAALTLLQHDRAALWRRLLVIAAEDMGVGSIGTLVEVARLAADARSRRRFGSEDRCAAHACKRLAAAPKDRSTDHLFAAAAHWPTLDAVRNECGVAAIPERLAIVAEVTRPLSERAVAAWYASGVENWPERRVGKGDLDGLMRVFADLGCSGDLIEATAIAARRTRAPICVFLPLLALAAADGGYVEQVDTRKSASVGGVPLCALDGHTRMGRQAIAQFLRSNAEVADFLAANVPDYRAEKALRLAVFYADSAPISVRFNWRDQTALERLGVAADFSRVRADLGVADDLIEIVRRNLDHLDALRTDLLTSALAFNP</sequence>
<dbReference type="EMBL" id="NHSJ01000072">
    <property type="protein sequence ID" value="PPQ30798.1"/>
    <property type="molecule type" value="Genomic_DNA"/>
</dbReference>
<dbReference type="Gene3D" id="1.20.272.10">
    <property type="match status" value="1"/>
</dbReference>
<proteinExistence type="predicted"/>
<dbReference type="GO" id="GO:0006260">
    <property type="term" value="P:DNA replication"/>
    <property type="evidence" value="ECO:0007669"/>
    <property type="project" value="InterPro"/>
</dbReference>
<keyword evidence="2" id="KW-1185">Reference proteome</keyword>
<dbReference type="SUPFAM" id="SSF48019">
    <property type="entry name" value="post-AAA+ oligomerization domain-like"/>
    <property type="match status" value="1"/>
</dbReference>
<dbReference type="Proteomes" id="UP000239089">
    <property type="component" value="Unassembled WGS sequence"/>
</dbReference>
<evidence type="ECO:0000313" key="2">
    <source>
        <dbReference type="Proteomes" id="UP000239089"/>
    </source>
</evidence>
<gene>
    <name evidence="1" type="ORF">CCR94_11335</name>
</gene>
<dbReference type="InterPro" id="IPR008921">
    <property type="entry name" value="DNA_pol3_clamp-load_cplx_C"/>
</dbReference>
<organism evidence="1 2">
    <name type="scientific">Rhodoblastus sphagnicola</name>
    <dbReference type="NCBI Taxonomy" id="333368"/>
    <lineage>
        <taxon>Bacteria</taxon>
        <taxon>Pseudomonadati</taxon>
        <taxon>Pseudomonadota</taxon>
        <taxon>Alphaproteobacteria</taxon>
        <taxon>Hyphomicrobiales</taxon>
        <taxon>Rhodoblastaceae</taxon>
        <taxon>Rhodoblastus</taxon>
    </lineage>
</organism>
<dbReference type="AlphaFoldDB" id="A0A2S6N861"/>
<reference evidence="1 2" key="1">
    <citation type="journal article" date="2018" name="Arch. Microbiol.">
        <title>New insights into the metabolic potential of the phototrophic purple bacterium Rhodopila globiformis DSM 161(T) from its draft genome sequence and evidence for a vanadium-dependent nitrogenase.</title>
        <authorList>
            <person name="Imhoff J.F."/>
            <person name="Rahn T."/>
            <person name="Kunzel S."/>
            <person name="Neulinger S.C."/>
        </authorList>
    </citation>
    <scope>NUCLEOTIDE SEQUENCE [LARGE SCALE GENOMIC DNA]</scope>
    <source>
        <strain evidence="1 2">DSM 16996</strain>
    </source>
</reference>
<accession>A0A2S6N861</accession>
<comment type="caution">
    <text evidence="1">The sequence shown here is derived from an EMBL/GenBank/DDBJ whole genome shotgun (WGS) entry which is preliminary data.</text>
</comment>